<gene>
    <name evidence="2" type="ORF">AAND1436_LOCUS28460</name>
</gene>
<reference evidence="2" key="1">
    <citation type="submission" date="2021-01" db="EMBL/GenBank/DDBJ databases">
        <authorList>
            <person name="Corre E."/>
            <person name="Pelletier E."/>
            <person name="Niang G."/>
            <person name="Scheremetjew M."/>
            <person name="Finn R."/>
            <person name="Kale V."/>
            <person name="Holt S."/>
            <person name="Cochrane G."/>
            <person name="Meng A."/>
            <person name="Brown T."/>
            <person name="Cohen L."/>
        </authorList>
    </citation>
    <scope>NUCLEOTIDE SEQUENCE</scope>
    <source>
        <strain evidence="2">CCMP2222</strain>
    </source>
</reference>
<dbReference type="AlphaFoldDB" id="A0A7S2GQ32"/>
<dbReference type="EMBL" id="HBGQ01058869">
    <property type="protein sequence ID" value="CAD9462646.1"/>
    <property type="molecule type" value="Transcribed_RNA"/>
</dbReference>
<evidence type="ECO:0000256" key="1">
    <source>
        <dbReference type="SAM" id="MobiDB-lite"/>
    </source>
</evidence>
<feature type="compositionally biased region" description="Basic and acidic residues" evidence="1">
    <location>
        <begin position="90"/>
        <end position="115"/>
    </location>
</feature>
<name>A0A7S2GQ32_9DINO</name>
<protein>
    <submittedName>
        <fullName evidence="2">Uncharacterized protein</fullName>
    </submittedName>
</protein>
<organism evidence="2">
    <name type="scientific">Alexandrium andersonii</name>
    <dbReference type="NCBI Taxonomy" id="327968"/>
    <lineage>
        <taxon>Eukaryota</taxon>
        <taxon>Sar</taxon>
        <taxon>Alveolata</taxon>
        <taxon>Dinophyceae</taxon>
        <taxon>Gonyaulacales</taxon>
        <taxon>Pyrocystaceae</taxon>
        <taxon>Alexandrium</taxon>
    </lineage>
</organism>
<evidence type="ECO:0000313" key="2">
    <source>
        <dbReference type="EMBL" id="CAD9462646.1"/>
    </source>
</evidence>
<proteinExistence type="predicted"/>
<feature type="region of interest" description="Disordered" evidence="1">
    <location>
        <begin position="54"/>
        <end position="145"/>
    </location>
</feature>
<accession>A0A7S2GQ32</accession>
<sequence length="145" mass="15495">MGSIAMVGTIMGAIFFFSKSDKVIMWFANNGFSAFGTVKYSSIGALSPETALESVGNRDEFGGDQDDFGQDAPAPTRFGNAGVVPGGGSQRERERDRDRDREQEMRTENVRRIDTAADQVPKLQKPPTSAGTGAGAGDDDNVDLL</sequence>